<name>A0A200QHT5_MACCD</name>
<evidence type="ECO:0000256" key="1">
    <source>
        <dbReference type="ARBA" id="ARBA00023186"/>
    </source>
</evidence>
<dbReference type="PANTHER" id="PTHR33322">
    <property type="entry name" value="BAG DOMAIN CONTAINING PROTEIN, EXPRESSED"/>
    <property type="match status" value="1"/>
</dbReference>
<keyword evidence="5" id="KW-1185">Reference proteome</keyword>
<evidence type="ECO:0000259" key="3">
    <source>
        <dbReference type="PROSITE" id="PS51035"/>
    </source>
</evidence>
<keyword evidence="1" id="KW-0143">Chaperone</keyword>
<feature type="domain" description="BAG" evidence="3">
    <location>
        <begin position="84"/>
        <end position="161"/>
    </location>
</feature>
<dbReference type="GO" id="GO:0006457">
    <property type="term" value="P:protein folding"/>
    <property type="evidence" value="ECO:0007669"/>
    <property type="project" value="TreeGrafter"/>
</dbReference>
<dbReference type="Gene3D" id="1.20.58.120">
    <property type="entry name" value="BAG domain"/>
    <property type="match status" value="1"/>
</dbReference>
<dbReference type="Pfam" id="PF02179">
    <property type="entry name" value="BAG"/>
    <property type="match status" value="1"/>
</dbReference>
<accession>A0A200QHT5</accession>
<dbReference type="PROSITE" id="PS50096">
    <property type="entry name" value="IQ"/>
    <property type="match status" value="1"/>
</dbReference>
<dbReference type="FunCoup" id="A0A200QHT5">
    <property type="interactions" value="110"/>
</dbReference>
<evidence type="ECO:0000313" key="5">
    <source>
        <dbReference type="Proteomes" id="UP000195402"/>
    </source>
</evidence>
<evidence type="ECO:0000313" key="4">
    <source>
        <dbReference type="EMBL" id="OVA10070.1"/>
    </source>
</evidence>
<dbReference type="STRING" id="56857.A0A200QHT5"/>
<evidence type="ECO:0000256" key="2">
    <source>
        <dbReference type="SAM" id="MobiDB-lite"/>
    </source>
</evidence>
<dbReference type="SUPFAM" id="SSF63491">
    <property type="entry name" value="BAG domain"/>
    <property type="match status" value="1"/>
</dbReference>
<gene>
    <name evidence="4" type="ORF">BVC80_1755g22</name>
</gene>
<protein>
    <submittedName>
        <fullName evidence="4">IQ motif</fullName>
    </submittedName>
</protein>
<dbReference type="EMBL" id="MVGT01002040">
    <property type="protein sequence ID" value="OVA10070.1"/>
    <property type="molecule type" value="Genomic_DNA"/>
</dbReference>
<dbReference type="Proteomes" id="UP000195402">
    <property type="component" value="Unassembled WGS sequence"/>
</dbReference>
<dbReference type="OrthoDB" id="1907216at2759"/>
<dbReference type="SMART" id="SM00264">
    <property type="entry name" value="BAG"/>
    <property type="match status" value="1"/>
</dbReference>
<dbReference type="GO" id="GO:0009506">
    <property type="term" value="C:plasmodesma"/>
    <property type="evidence" value="ECO:0007669"/>
    <property type="project" value="TreeGrafter"/>
</dbReference>
<dbReference type="OMA" id="MEVCKER"/>
<dbReference type="InterPro" id="IPR040400">
    <property type="entry name" value="BAG5/6/7/8"/>
</dbReference>
<organism evidence="4 5">
    <name type="scientific">Macleaya cordata</name>
    <name type="common">Five-seeded plume-poppy</name>
    <name type="synonym">Bocconia cordata</name>
    <dbReference type="NCBI Taxonomy" id="56857"/>
    <lineage>
        <taxon>Eukaryota</taxon>
        <taxon>Viridiplantae</taxon>
        <taxon>Streptophyta</taxon>
        <taxon>Embryophyta</taxon>
        <taxon>Tracheophyta</taxon>
        <taxon>Spermatophyta</taxon>
        <taxon>Magnoliopsida</taxon>
        <taxon>Ranunculales</taxon>
        <taxon>Papaveraceae</taxon>
        <taxon>Papaveroideae</taxon>
        <taxon>Macleaya</taxon>
    </lineage>
</organism>
<feature type="region of interest" description="Disordered" evidence="2">
    <location>
        <begin position="1"/>
        <end position="37"/>
    </location>
</feature>
<proteinExistence type="predicted"/>
<dbReference type="PANTHER" id="PTHR33322:SF8">
    <property type="entry name" value="BAG FAMILY MOLECULAR CHAPERONE REGULATOR 5, MITOCHONDRIAL"/>
    <property type="match status" value="1"/>
</dbReference>
<dbReference type="InParanoid" id="A0A200QHT5"/>
<feature type="compositionally biased region" description="Polar residues" evidence="2">
    <location>
        <begin position="14"/>
        <end position="37"/>
    </location>
</feature>
<dbReference type="PROSITE" id="PS51035">
    <property type="entry name" value="BAG"/>
    <property type="match status" value="1"/>
</dbReference>
<comment type="caution">
    <text evidence="4">The sequence shown here is derived from an EMBL/GenBank/DDBJ whole genome shotgun (WGS) entry which is preliminary data.</text>
</comment>
<dbReference type="GO" id="GO:0051087">
    <property type="term" value="F:protein-folding chaperone binding"/>
    <property type="evidence" value="ECO:0007669"/>
    <property type="project" value="InterPro"/>
</dbReference>
<dbReference type="InterPro" id="IPR003103">
    <property type="entry name" value="BAG_domain"/>
</dbReference>
<feature type="compositionally biased region" description="Basic residues" evidence="2">
    <location>
        <begin position="1"/>
        <end position="10"/>
    </location>
</feature>
<reference evidence="4 5" key="1">
    <citation type="journal article" date="2017" name="Mol. Plant">
        <title>The Genome of Medicinal Plant Macleaya cordata Provides New Insights into Benzylisoquinoline Alkaloids Metabolism.</title>
        <authorList>
            <person name="Liu X."/>
            <person name="Liu Y."/>
            <person name="Huang P."/>
            <person name="Ma Y."/>
            <person name="Qing Z."/>
            <person name="Tang Q."/>
            <person name="Cao H."/>
            <person name="Cheng P."/>
            <person name="Zheng Y."/>
            <person name="Yuan Z."/>
            <person name="Zhou Y."/>
            <person name="Liu J."/>
            <person name="Tang Z."/>
            <person name="Zhuo Y."/>
            <person name="Zhang Y."/>
            <person name="Yu L."/>
            <person name="Huang J."/>
            <person name="Yang P."/>
            <person name="Peng Q."/>
            <person name="Zhang J."/>
            <person name="Jiang W."/>
            <person name="Zhang Z."/>
            <person name="Lin K."/>
            <person name="Ro D.K."/>
            <person name="Chen X."/>
            <person name="Xiong X."/>
            <person name="Shang Y."/>
            <person name="Huang S."/>
            <person name="Zeng J."/>
        </authorList>
    </citation>
    <scope>NUCLEOTIDE SEQUENCE [LARGE SCALE GENOMIC DNA]</scope>
    <source>
        <strain evidence="5">cv. BLH2017</strain>
        <tissue evidence="4">Root</tissue>
    </source>
</reference>
<sequence length="222" mass="25778">MKKSSRRVRFRSPVYTNINDQNTPESEPQTTQIPIQTSEQTLIPIPVHVPPPSSPPPLHSDKSASVVKIQSAYRSHLVRSMIRKISAVKFEADRLESLIQRQETVDAIRSDEREKLRMNEALMSLLLQLDSVPGVNQQIRELRRRVSRRIVGLQEILDAVSDERVSESDELLRSWEEMIAEMEGRVCEDIIGRRRGEEEREMERYCVEKLGFRCLERFLRGV</sequence>
<dbReference type="AlphaFoldDB" id="A0A200QHT5"/>
<dbReference type="InterPro" id="IPR036533">
    <property type="entry name" value="BAG_dom_sf"/>
</dbReference>